<name>G0QRH9_ICHMU</name>
<dbReference type="Proteomes" id="UP000008983">
    <property type="component" value="Unassembled WGS sequence"/>
</dbReference>
<protein>
    <recommendedName>
        <fullName evidence="4">Transmembrane protein</fullName>
    </recommendedName>
</protein>
<feature type="non-terminal residue" evidence="2">
    <location>
        <position position="1"/>
    </location>
</feature>
<dbReference type="InParanoid" id="G0QRH9"/>
<dbReference type="EMBL" id="GL983760">
    <property type="protein sequence ID" value="EGR32176.1"/>
    <property type="molecule type" value="Genomic_DNA"/>
</dbReference>
<dbReference type="RefSeq" id="XP_004035662.1">
    <property type="nucleotide sequence ID" value="XM_004035614.1"/>
</dbReference>
<evidence type="ECO:0000256" key="1">
    <source>
        <dbReference type="SAM" id="Phobius"/>
    </source>
</evidence>
<reference evidence="2 3" key="1">
    <citation type="submission" date="2011-07" db="EMBL/GenBank/DDBJ databases">
        <authorList>
            <person name="Coyne R."/>
            <person name="Brami D."/>
            <person name="Johnson J."/>
            <person name="Hostetler J."/>
            <person name="Hannick L."/>
            <person name="Clark T."/>
            <person name="Cassidy-Hanley D."/>
            <person name="Inman J."/>
        </authorList>
    </citation>
    <scope>NUCLEOTIDE SEQUENCE [LARGE SCALE GENOMIC DNA]</scope>
    <source>
        <strain evidence="2 3">G5</strain>
    </source>
</reference>
<feature type="transmembrane region" description="Helical" evidence="1">
    <location>
        <begin position="91"/>
        <end position="111"/>
    </location>
</feature>
<feature type="transmembrane region" description="Helical" evidence="1">
    <location>
        <begin position="67"/>
        <end position="85"/>
    </location>
</feature>
<dbReference type="GeneID" id="14908332"/>
<sequence>SPQIKQTQFQKSSLLISEQFSFDQNISSIEKPSLAATQLIKLTNQCIKYSVLSGNQYIFLMKSCQSYFSDSFLIFNLLFIAFQIINLVGIYHFLRIQLGVLLFFYTLCIILSKILKENLGCSYMYFSISSSFLKLYFQLHFVIPIGDKRNNYSIVSLFFQKQLNAIYPPKE</sequence>
<keyword evidence="1" id="KW-0472">Membrane</keyword>
<proteinExistence type="predicted"/>
<evidence type="ECO:0000313" key="3">
    <source>
        <dbReference type="Proteomes" id="UP000008983"/>
    </source>
</evidence>
<keyword evidence="1" id="KW-1133">Transmembrane helix</keyword>
<accession>G0QRH9</accession>
<keyword evidence="3" id="KW-1185">Reference proteome</keyword>
<dbReference type="AlphaFoldDB" id="G0QRH9"/>
<keyword evidence="1" id="KW-0812">Transmembrane</keyword>
<evidence type="ECO:0000313" key="2">
    <source>
        <dbReference type="EMBL" id="EGR32176.1"/>
    </source>
</evidence>
<gene>
    <name evidence="2" type="ORF">IMG5_093270</name>
</gene>
<evidence type="ECO:0008006" key="4">
    <source>
        <dbReference type="Google" id="ProtNLM"/>
    </source>
</evidence>
<organism evidence="2 3">
    <name type="scientific">Ichthyophthirius multifiliis</name>
    <name type="common">White spot disease agent</name>
    <name type="synonym">Ich</name>
    <dbReference type="NCBI Taxonomy" id="5932"/>
    <lineage>
        <taxon>Eukaryota</taxon>
        <taxon>Sar</taxon>
        <taxon>Alveolata</taxon>
        <taxon>Ciliophora</taxon>
        <taxon>Intramacronucleata</taxon>
        <taxon>Oligohymenophorea</taxon>
        <taxon>Hymenostomatida</taxon>
        <taxon>Ophryoglenina</taxon>
        <taxon>Ichthyophthirius</taxon>
    </lineage>
</organism>